<accession>A0A8T3AKV0</accession>
<dbReference type="AlphaFoldDB" id="A0A8T3AKV0"/>
<keyword evidence="2" id="KW-1185">Reference proteome</keyword>
<gene>
    <name evidence="1" type="ORF">KFK09_022969</name>
</gene>
<dbReference type="EMBL" id="JAGYWB010000016">
    <property type="protein sequence ID" value="KAI0496648.1"/>
    <property type="molecule type" value="Genomic_DNA"/>
</dbReference>
<sequence length="235" mass="25903">MNNSASSERNELEVEEAKSKTIEKIISVHSEPAQRLLSALRSSVMRRSKIDSIFQTSMKKFGEEEMAPVAVLFSGGLDSMILSALLDQCLNPQYTKIPRCRSRFDTEFPGCIFRSSKHHTLLSPAERYSVLKLNADVIRPIQVGITISDGATSTASWQFELRDFDLRSHPHAPSSVALLESSGINLTRNRQMGIPSVWVARLLLDAGLVGDFSKATSVAFHGCCDFIIALLESSA</sequence>
<evidence type="ECO:0000313" key="1">
    <source>
        <dbReference type="EMBL" id="KAI0496648.1"/>
    </source>
</evidence>
<evidence type="ECO:0008006" key="3">
    <source>
        <dbReference type="Google" id="ProtNLM"/>
    </source>
</evidence>
<organism evidence="1 2">
    <name type="scientific">Dendrobium nobile</name>
    <name type="common">Orchid</name>
    <dbReference type="NCBI Taxonomy" id="94219"/>
    <lineage>
        <taxon>Eukaryota</taxon>
        <taxon>Viridiplantae</taxon>
        <taxon>Streptophyta</taxon>
        <taxon>Embryophyta</taxon>
        <taxon>Tracheophyta</taxon>
        <taxon>Spermatophyta</taxon>
        <taxon>Magnoliopsida</taxon>
        <taxon>Liliopsida</taxon>
        <taxon>Asparagales</taxon>
        <taxon>Orchidaceae</taxon>
        <taxon>Epidendroideae</taxon>
        <taxon>Malaxideae</taxon>
        <taxon>Dendrobiinae</taxon>
        <taxon>Dendrobium</taxon>
    </lineage>
</organism>
<dbReference type="InterPro" id="IPR012337">
    <property type="entry name" value="RNaseH-like_sf"/>
</dbReference>
<dbReference type="GO" id="GO:0004535">
    <property type="term" value="F:poly(A)-specific ribonuclease activity"/>
    <property type="evidence" value="ECO:0007669"/>
    <property type="project" value="InterPro"/>
</dbReference>
<dbReference type="GO" id="GO:0030014">
    <property type="term" value="C:CCR4-NOT complex"/>
    <property type="evidence" value="ECO:0007669"/>
    <property type="project" value="InterPro"/>
</dbReference>
<dbReference type="InterPro" id="IPR039637">
    <property type="entry name" value="CNOT7/CNOT8/Pop2"/>
</dbReference>
<evidence type="ECO:0000313" key="2">
    <source>
        <dbReference type="Proteomes" id="UP000829196"/>
    </source>
</evidence>
<protein>
    <recommendedName>
        <fullName evidence="3">Asparagine synthetase domain-containing protein</fullName>
    </recommendedName>
</protein>
<proteinExistence type="predicted"/>
<reference evidence="1" key="1">
    <citation type="journal article" date="2022" name="Front. Genet.">
        <title>Chromosome-Scale Assembly of the Dendrobium nobile Genome Provides Insights Into the Molecular Mechanism of the Biosynthesis of the Medicinal Active Ingredient of Dendrobium.</title>
        <authorList>
            <person name="Xu Q."/>
            <person name="Niu S.-C."/>
            <person name="Li K.-L."/>
            <person name="Zheng P.-J."/>
            <person name="Zhang X.-J."/>
            <person name="Jia Y."/>
            <person name="Liu Y."/>
            <person name="Niu Y.-X."/>
            <person name="Yu L.-H."/>
            <person name="Chen D.-F."/>
            <person name="Zhang G.-Q."/>
        </authorList>
    </citation>
    <scope>NUCLEOTIDE SEQUENCE</scope>
    <source>
        <tissue evidence="1">Leaf</tissue>
    </source>
</reference>
<dbReference type="SMR" id="A0A8T3AKV0"/>
<dbReference type="SUPFAM" id="SSF53098">
    <property type="entry name" value="Ribonuclease H-like"/>
    <property type="match status" value="1"/>
</dbReference>
<dbReference type="OrthoDB" id="670902at2759"/>
<dbReference type="InterPro" id="IPR036397">
    <property type="entry name" value="RNaseH_sf"/>
</dbReference>
<dbReference type="Gene3D" id="3.30.420.10">
    <property type="entry name" value="Ribonuclease H-like superfamily/Ribonuclease H"/>
    <property type="match status" value="1"/>
</dbReference>
<dbReference type="SUPFAM" id="SSF52402">
    <property type="entry name" value="Adenine nucleotide alpha hydrolases-like"/>
    <property type="match status" value="1"/>
</dbReference>
<comment type="caution">
    <text evidence="1">The sequence shown here is derived from an EMBL/GenBank/DDBJ whole genome shotgun (WGS) entry which is preliminary data.</text>
</comment>
<name>A0A8T3AKV0_DENNO</name>
<dbReference type="Proteomes" id="UP000829196">
    <property type="component" value="Unassembled WGS sequence"/>
</dbReference>
<dbReference type="GO" id="GO:0003676">
    <property type="term" value="F:nucleic acid binding"/>
    <property type="evidence" value="ECO:0007669"/>
    <property type="project" value="InterPro"/>
</dbReference>
<dbReference type="PANTHER" id="PTHR10797">
    <property type="entry name" value="CCR4-NOT TRANSCRIPTION COMPLEX SUBUNIT"/>
    <property type="match status" value="1"/>
</dbReference>